<dbReference type="Proteomes" id="UP000216363">
    <property type="component" value="Unassembled WGS sequence"/>
</dbReference>
<gene>
    <name evidence="1" type="ORF">CES86_5671</name>
</gene>
<organism evidence="1 2">
    <name type="scientific">Brucella lupini</name>
    <dbReference type="NCBI Taxonomy" id="255457"/>
    <lineage>
        <taxon>Bacteria</taxon>
        <taxon>Pseudomonadati</taxon>
        <taxon>Pseudomonadota</taxon>
        <taxon>Alphaproteobacteria</taxon>
        <taxon>Hyphomicrobiales</taxon>
        <taxon>Brucellaceae</taxon>
        <taxon>Brucella/Ochrobactrum group</taxon>
        <taxon>Brucella</taxon>
    </lineage>
</organism>
<evidence type="ECO:0000313" key="1">
    <source>
        <dbReference type="EMBL" id="OYR32547.1"/>
    </source>
</evidence>
<dbReference type="AlphaFoldDB" id="A0A256GZE1"/>
<name>A0A256GZE1_9HYPH</name>
<protein>
    <submittedName>
        <fullName evidence="1">Uncharacterized protein</fullName>
    </submittedName>
</protein>
<reference evidence="1 2" key="1">
    <citation type="submission" date="2017-07" db="EMBL/GenBank/DDBJ databases">
        <title>Draft genome of Ochrobactrum lupini type strain LUP21.</title>
        <authorList>
            <person name="Krzyzanowska D.M."/>
            <person name="Jafra S."/>
        </authorList>
    </citation>
    <scope>NUCLEOTIDE SEQUENCE [LARGE SCALE GENOMIC DNA]</scope>
    <source>
        <strain evidence="1 2">LUP21</strain>
    </source>
</reference>
<evidence type="ECO:0000313" key="2">
    <source>
        <dbReference type="Proteomes" id="UP000216363"/>
    </source>
</evidence>
<dbReference type="EMBL" id="NNRN01000023">
    <property type="protein sequence ID" value="OYR32547.1"/>
    <property type="molecule type" value="Genomic_DNA"/>
</dbReference>
<proteinExistence type="predicted"/>
<accession>A0A256GZE1</accession>
<comment type="caution">
    <text evidence="1">The sequence shown here is derived from an EMBL/GenBank/DDBJ whole genome shotgun (WGS) entry which is preliminary data.</text>
</comment>
<sequence>MANKSNPITVSECQRNIIQTTYNHKTITAPFDFSTRRNAKNAIF</sequence>